<dbReference type="RefSeq" id="WP_378403254.1">
    <property type="nucleotide sequence ID" value="NZ_JBHTCS010000010.1"/>
</dbReference>
<evidence type="ECO:0000313" key="2">
    <source>
        <dbReference type="EMBL" id="MFC7447796.1"/>
    </source>
</evidence>
<comment type="caution">
    <text evidence="2">The sequence shown here is derived from an EMBL/GenBank/DDBJ whole genome shotgun (WGS) entry which is preliminary data.</text>
</comment>
<protein>
    <recommendedName>
        <fullName evidence="4">Permease</fullName>
    </recommendedName>
</protein>
<evidence type="ECO:0008006" key="4">
    <source>
        <dbReference type="Google" id="ProtNLM"/>
    </source>
</evidence>
<feature type="transmembrane region" description="Helical" evidence="1">
    <location>
        <begin position="147"/>
        <end position="167"/>
    </location>
</feature>
<sequence length="207" mass="22020">MGDNTRRLEENATAGVPAGKKGLPGWARKAIAGLILVVVLVITYFILAAFLPRWWAQQAGALSSGSFTRGIAWGLMYGVLCTAVPLLLFFLAWRVRGRKYSRVIQVAAVILGIVAALPNLLTLTVVFGTNTAAHAGERILDVDAPGFRGASLVGAIIGVLAFAVFVARSVSYRRRGAELARLREEERARQEAVAADSEAATGADEQG</sequence>
<feature type="transmembrane region" description="Helical" evidence="1">
    <location>
        <begin position="71"/>
        <end position="91"/>
    </location>
</feature>
<feature type="transmembrane region" description="Helical" evidence="1">
    <location>
        <begin position="103"/>
        <end position="127"/>
    </location>
</feature>
<proteinExistence type="predicted"/>
<accession>A0ABW2RVI2</accession>
<reference evidence="3" key="1">
    <citation type="journal article" date="2019" name="Int. J. Syst. Evol. Microbiol.">
        <title>The Global Catalogue of Microorganisms (GCM) 10K type strain sequencing project: providing services to taxonomists for standard genome sequencing and annotation.</title>
        <authorList>
            <consortium name="The Broad Institute Genomics Platform"/>
            <consortium name="The Broad Institute Genome Sequencing Center for Infectious Disease"/>
            <person name="Wu L."/>
            <person name="Ma J."/>
        </authorList>
    </citation>
    <scope>NUCLEOTIDE SEQUENCE [LARGE SCALE GENOMIC DNA]</scope>
    <source>
        <strain evidence="3">ICMP 19430</strain>
    </source>
</reference>
<organism evidence="2 3">
    <name type="scientific">Rhodococcus daqingensis</name>
    <dbReference type="NCBI Taxonomy" id="2479363"/>
    <lineage>
        <taxon>Bacteria</taxon>
        <taxon>Bacillati</taxon>
        <taxon>Actinomycetota</taxon>
        <taxon>Actinomycetes</taxon>
        <taxon>Mycobacteriales</taxon>
        <taxon>Nocardiaceae</taxon>
        <taxon>Rhodococcus</taxon>
    </lineage>
</organism>
<dbReference type="EMBL" id="JBHTCS010000010">
    <property type="protein sequence ID" value="MFC7447796.1"/>
    <property type="molecule type" value="Genomic_DNA"/>
</dbReference>
<keyword evidence="1" id="KW-0472">Membrane</keyword>
<evidence type="ECO:0000313" key="3">
    <source>
        <dbReference type="Proteomes" id="UP001596484"/>
    </source>
</evidence>
<keyword evidence="1" id="KW-1133">Transmembrane helix</keyword>
<name>A0ABW2RVI2_9NOCA</name>
<gene>
    <name evidence="2" type="ORF">ACFQS9_07840</name>
</gene>
<dbReference type="Proteomes" id="UP001596484">
    <property type="component" value="Unassembled WGS sequence"/>
</dbReference>
<keyword evidence="3" id="KW-1185">Reference proteome</keyword>
<keyword evidence="1" id="KW-0812">Transmembrane</keyword>
<feature type="transmembrane region" description="Helical" evidence="1">
    <location>
        <begin position="30"/>
        <end position="51"/>
    </location>
</feature>
<evidence type="ECO:0000256" key="1">
    <source>
        <dbReference type="SAM" id="Phobius"/>
    </source>
</evidence>